<dbReference type="InterPro" id="IPR057098">
    <property type="entry name" value="MavL"/>
</dbReference>
<evidence type="ECO:0000256" key="1">
    <source>
        <dbReference type="SAM" id="MobiDB-lite"/>
    </source>
</evidence>
<dbReference type="Proteomes" id="UP001432180">
    <property type="component" value="Chromosome"/>
</dbReference>
<proteinExistence type="predicted"/>
<dbReference type="Pfam" id="PF24754">
    <property type="entry name" value="MavL"/>
    <property type="match status" value="1"/>
</dbReference>
<evidence type="ECO:0000259" key="2">
    <source>
        <dbReference type="Pfam" id="PF24754"/>
    </source>
</evidence>
<evidence type="ECO:0000313" key="4">
    <source>
        <dbReference type="Proteomes" id="UP001432180"/>
    </source>
</evidence>
<accession>A0ABZ0SF02</accession>
<feature type="domain" description="Macrodomain effector MavL" evidence="2">
    <location>
        <begin position="26"/>
        <end position="353"/>
    </location>
</feature>
<dbReference type="EMBL" id="CP121472">
    <property type="protein sequence ID" value="WPL18945.1"/>
    <property type="molecule type" value="Genomic_DNA"/>
</dbReference>
<gene>
    <name evidence="3" type="ORF">Thiowin_04043</name>
</gene>
<reference evidence="3 4" key="1">
    <citation type="journal article" date="2023" name="Microorganisms">
        <title>Thiorhodovibrio frisius and Trv. litoralis spp. nov., Two Novel Members from a Clade of Fastidious Purple Sulfur Bacteria That Exhibit Unique Red-Shifted Light-Harvesting Capabilities.</title>
        <authorList>
            <person name="Methner A."/>
            <person name="Kuzyk S.B."/>
            <person name="Petersen J."/>
            <person name="Bauer S."/>
            <person name="Brinkmann H."/>
            <person name="Sichau K."/>
            <person name="Wanner G."/>
            <person name="Wolf J."/>
            <person name="Neumann-Schaal M."/>
            <person name="Henke P."/>
            <person name="Tank M."/>
            <person name="Sproer C."/>
            <person name="Bunk B."/>
            <person name="Overmann J."/>
        </authorList>
    </citation>
    <scope>NUCLEOTIDE SEQUENCE [LARGE SCALE GENOMIC DNA]</scope>
    <source>
        <strain evidence="3 4">DSM 6702</strain>
    </source>
</reference>
<organism evidence="3 4">
    <name type="scientific">Thiorhodovibrio winogradskyi</name>
    <dbReference type="NCBI Taxonomy" id="77007"/>
    <lineage>
        <taxon>Bacteria</taxon>
        <taxon>Pseudomonadati</taxon>
        <taxon>Pseudomonadota</taxon>
        <taxon>Gammaproteobacteria</taxon>
        <taxon>Chromatiales</taxon>
        <taxon>Chromatiaceae</taxon>
        <taxon>Thiorhodovibrio</taxon>
    </lineage>
</organism>
<sequence>MDAADPRRNSKSERHSMQHTSAQRTYHWLLHPETARALTDYRRLLADQGADRAGANLCAELGDLASGRLNDAAFLQRLINTKRPQYFAESAVYGDGRDWNLTELSLLGDLGMAVPVRVFDDGRHQEPGIHESPFEATLLFIPGALLRNGRGCVPADWDAVTCDGQIDSSGYRALYERRLLPLLNHANADAEARDQSALITIPGIGCGQFAGPFAGQLGLQLRDAMIALLERHAERLSRIRLIYYDPYIECANESIDFGSLSLRVRPFLQGNLDKPQLCLPWHYGEAEDDLSGCRLYSIVAWDHVSWPGNDFWAGARVTDDGVKAAATDLMRVITGVAGRYDCHACCYRPPRPYETWEALAQDKGTRLVGRLSALFDKQAQQFLG</sequence>
<name>A0ABZ0SF02_9GAMM</name>
<feature type="region of interest" description="Disordered" evidence="1">
    <location>
        <begin position="1"/>
        <end position="23"/>
    </location>
</feature>
<feature type="compositionally biased region" description="Basic and acidic residues" evidence="1">
    <location>
        <begin position="1"/>
        <end position="16"/>
    </location>
</feature>
<evidence type="ECO:0000313" key="3">
    <source>
        <dbReference type="EMBL" id="WPL18945.1"/>
    </source>
</evidence>
<protein>
    <recommendedName>
        <fullName evidence="2">Macrodomain effector MavL domain-containing protein</fullName>
    </recommendedName>
</protein>
<keyword evidence="4" id="KW-1185">Reference proteome</keyword>